<dbReference type="InterPro" id="IPR000914">
    <property type="entry name" value="SBP_5_dom"/>
</dbReference>
<evidence type="ECO:0000313" key="4">
    <source>
        <dbReference type="Proteomes" id="UP001202244"/>
    </source>
</evidence>
<dbReference type="SUPFAM" id="SSF53850">
    <property type="entry name" value="Periplasmic binding protein-like II"/>
    <property type="match status" value="1"/>
</dbReference>
<dbReference type="InterPro" id="IPR030678">
    <property type="entry name" value="Peptide/Ni-bd"/>
</dbReference>
<dbReference type="Pfam" id="PF00496">
    <property type="entry name" value="SBP_bac_5"/>
    <property type="match status" value="1"/>
</dbReference>
<dbReference type="Proteomes" id="UP001202244">
    <property type="component" value="Chromosome"/>
</dbReference>
<dbReference type="PIRSF" id="PIRSF002741">
    <property type="entry name" value="MppA"/>
    <property type="match status" value="1"/>
</dbReference>
<feature type="compositionally biased region" description="Basic residues" evidence="1">
    <location>
        <begin position="10"/>
        <end position="26"/>
    </location>
</feature>
<name>A0ABY3XT75_9ACTN</name>
<feature type="domain" description="Solute-binding protein family 5" evidence="2">
    <location>
        <begin position="109"/>
        <end position="454"/>
    </location>
</feature>
<dbReference type="InterPro" id="IPR039424">
    <property type="entry name" value="SBP_5"/>
</dbReference>
<dbReference type="PANTHER" id="PTHR30290:SF65">
    <property type="entry name" value="MONOACYL PHOSPHATIDYLINOSITOL TETRAMANNOSIDE-BINDING PROTEIN LPQW-RELATED"/>
    <property type="match status" value="1"/>
</dbReference>
<keyword evidence="4" id="KW-1185">Reference proteome</keyword>
<sequence length="534" mass="57012">MPHIRSAARPNRRAARPNRRAARPNRRAAEARPRTVAAAPPTAVLLTVVGALTLTACGGGNSGSSGDRLRVSMAFPPAQAMSPYGDDAVTLSRLSVIEGLTRLDSSGEAKPALATSWESSRGDRTWTFQLRKARFQDGKKVTAEAVARSLTAATKASPQPRVLSDAGKLSARAKDADTVAVSSSEPDALLPQRLANPSLAVLSPQAYGKGDKVTVAGHATGPFALTKVEGTVRAKLDRYDGYWGGSAKASGVDVTFTANGTTRANALRAGSTDIAEYVPVSQASVLEKSQVHEVPTARTNSLYMNTERGPLKDPRLRAAARAAIDSKALIKSVYEGYADEPEGLLGPGVKWARDKRVPVEGRAKAASRAEVKKAPEITLATYTNRPELPEVVTALQQQFERAGFEVKQVVRDYARMEADALAGKYDVFVQARNTLLDTGDPVSYMESDFTCKGSFNMSQLCDEDVDEAVSKAAGTEDTAARQRAEVAAEAKILRTDAVVPLLHERFIQGVADEVEGVSLDPMERTLVTADTHRG</sequence>
<dbReference type="EMBL" id="CP093846">
    <property type="protein sequence ID" value="UNS97672.1"/>
    <property type="molecule type" value="Genomic_DNA"/>
</dbReference>
<feature type="region of interest" description="Disordered" evidence="1">
    <location>
        <begin position="1"/>
        <end position="37"/>
    </location>
</feature>
<dbReference type="Gene3D" id="3.10.105.10">
    <property type="entry name" value="Dipeptide-binding Protein, Domain 3"/>
    <property type="match status" value="1"/>
</dbReference>
<organism evidence="3 4">
    <name type="scientific">Streptomyces tubbatahanensis</name>
    <dbReference type="NCBI Taxonomy" id="2923272"/>
    <lineage>
        <taxon>Bacteria</taxon>
        <taxon>Bacillati</taxon>
        <taxon>Actinomycetota</taxon>
        <taxon>Actinomycetes</taxon>
        <taxon>Kitasatosporales</taxon>
        <taxon>Streptomycetaceae</taxon>
        <taxon>Streptomyces</taxon>
    </lineage>
</organism>
<dbReference type="RefSeq" id="WP_242751810.1">
    <property type="nucleotide sequence ID" value="NZ_CP093846.1"/>
</dbReference>
<evidence type="ECO:0000313" key="3">
    <source>
        <dbReference type="EMBL" id="UNS97672.1"/>
    </source>
</evidence>
<dbReference type="CDD" id="cd08490">
    <property type="entry name" value="PBP2_NikA_DppA_OppA_like_3"/>
    <property type="match status" value="1"/>
</dbReference>
<evidence type="ECO:0000259" key="2">
    <source>
        <dbReference type="Pfam" id="PF00496"/>
    </source>
</evidence>
<accession>A0ABY3XT75</accession>
<dbReference type="Gene3D" id="3.40.190.10">
    <property type="entry name" value="Periplasmic binding protein-like II"/>
    <property type="match status" value="1"/>
</dbReference>
<proteinExistence type="predicted"/>
<evidence type="ECO:0000256" key="1">
    <source>
        <dbReference type="SAM" id="MobiDB-lite"/>
    </source>
</evidence>
<dbReference type="PANTHER" id="PTHR30290">
    <property type="entry name" value="PERIPLASMIC BINDING COMPONENT OF ABC TRANSPORTER"/>
    <property type="match status" value="1"/>
</dbReference>
<gene>
    <name evidence="3" type="ORF">MMF93_15145</name>
</gene>
<protein>
    <submittedName>
        <fullName evidence="3">ABC transporter substrate-binding protein</fullName>
    </submittedName>
</protein>
<reference evidence="3 4" key="1">
    <citation type="journal article" date="2023" name="Microbiol. Spectr.">
        <title>Synergy between Genome Mining, Metabolomics, and Bioinformatics Uncovers Antibacterial Chlorinated Carbazole Alkaloids and Their Biosynthetic Gene Cluster from Streptomyces tubbatahanensis sp. nov., a Novel Actinomycete Isolated from Sulu Sea, Philippines.</title>
        <authorList>
            <person name="Tenebro C.P."/>
            <person name="Trono D.J.V.L."/>
            <person name="Balida L.A.P."/>
            <person name="Bayog L.K.A."/>
            <person name="Bruna J.R."/>
            <person name="Sabido E.M."/>
            <person name="Caspe D.P.C."/>
            <person name="de Los Santos E.L.C."/>
            <person name="Saludes J.P."/>
            <person name="Dalisay D.S."/>
        </authorList>
    </citation>
    <scope>NUCLEOTIDE SEQUENCE [LARGE SCALE GENOMIC DNA]</scope>
    <source>
        <strain evidence="3 4">DSD3025</strain>
    </source>
</reference>